<dbReference type="EMBL" id="KY117485">
    <property type="protein sequence ID" value="APU03167.1"/>
    <property type="molecule type" value="Genomic_DNA"/>
</dbReference>
<evidence type="ECO:0000313" key="2">
    <source>
        <dbReference type="Proteomes" id="UP000221958"/>
    </source>
</evidence>
<name>A0A1L7DS44_9CAUD</name>
<accession>A0A1L7DS44</accession>
<sequence length="69" mass="7795">MKAYTANNRATGEVIRSGRRPIYSRCNDCMVVASQDSQRNPGRFVEVREYTLGKEGHKVIATFDKGMVQ</sequence>
<protein>
    <submittedName>
        <fullName evidence="1">Uncharacterized protein</fullName>
    </submittedName>
</protein>
<evidence type="ECO:0000313" key="1">
    <source>
        <dbReference type="EMBL" id="APU03167.1"/>
    </source>
</evidence>
<dbReference type="Proteomes" id="UP000221958">
    <property type="component" value="Segment"/>
</dbReference>
<reference evidence="2" key="1">
    <citation type="submission" date="2016-11" db="EMBL/GenBank/DDBJ databases">
        <authorList>
            <person name="Xavier A.S."/>
            <person name="Silva F.P."/>
            <person name="Vidigal P.M.P."/>
            <person name="Lima T.T.M."/>
            <person name="Souza F.O."/>
            <person name="Alfenas-Zerbini P."/>
        </authorList>
    </citation>
    <scope>NUCLEOTIDE SEQUENCE [LARGE SCALE GENOMIC DNA]</scope>
</reference>
<gene>
    <name evidence="1" type="ORF">phiAp1_26</name>
</gene>
<proteinExistence type="predicted"/>
<organism evidence="1 2">
    <name type="scientific">Ralstonia phage phiAp1</name>
    <dbReference type="NCBI Taxonomy" id="2783867"/>
    <lineage>
        <taxon>Viruses</taxon>
        <taxon>Duplodnaviria</taxon>
        <taxon>Heunggongvirae</taxon>
        <taxon>Uroviricota</taxon>
        <taxon>Caudoviricetes</taxon>
        <taxon>Autographivirales</taxon>
        <taxon>Autoscriptoviridae</taxon>
        <taxon>Ayakvirus</taxon>
        <taxon>Ayakvirus Ap1</taxon>
    </lineage>
</organism>
<keyword evidence="2" id="KW-1185">Reference proteome</keyword>